<protein>
    <submittedName>
        <fullName evidence="3">IS3 family transposase</fullName>
    </submittedName>
</protein>
<dbReference type="Pfam" id="PF13276">
    <property type="entry name" value="HTH_21"/>
    <property type="match status" value="1"/>
</dbReference>
<reference evidence="3 4" key="1">
    <citation type="submission" date="2020-04" db="EMBL/GenBank/DDBJ databases">
        <title>Paraburkholderia sp. RP-4-7 isolated from soil.</title>
        <authorList>
            <person name="Dahal R.H."/>
        </authorList>
    </citation>
    <scope>NUCLEOTIDE SEQUENCE [LARGE SCALE GENOMIC DNA]</scope>
    <source>
        <strain evidence="3 4">RP-4-7</strain>
    </source>
</reference>
<dbReference type="InterPro" id="IPR002514">
    <property type="entry name" value="Transposase_8"/>
</dbReference>
<dbReference type="PANTHER" id="PTHR46889:SF4">
    <property type="entry name" value="TRANSPOSASE INSO FOR INSERTION SEQUENCE ELEMENT IS911B-RELATED"/>
    <property type="match status" value="1"/>
</dbReference>
<keyword evidence="4" id="KW-1185">Reference proteome</keyword>
<name>A0A848J0F4_9BURK</name>
<evidence type="ECO:0000313" key="3">
    <source>
        <dbReference type="EMBL" id="NMM04627.1"/>
    </source>
</evidence>
<dbReference type="GO" id="GO:0015074">
    <property type="term" value="P:DNA integration"/>
    <property type="evidence" value="ECO:0007669"/>
    <property type="project" value="InterPro"/>
</dbReference>
<dbReference type="Pfam" id="PF01527">
    <property type="entry name" value="HTH_Tnp_1"/>
    <property type="match status" value="1"/>
</dbReference>
<feature type="domain" description="Integrase catalytic" evidence="2">
    <location>
        <begin position="289"/>
        <end position="451"/>
    </location>
</feature>
<dbReference type="Gene3D" id="1.10.10.10">
    <property type="entry name" value="Winged helix-like DNA-binding domain superfamily/Winged helix DNA-binding domain"/>
    <property type="match status" value="2"/>
</dbReference>
<dbReference type="PROSITE" id="PS50994">
    <property type="entry name" value="INTEGRASE"/>
    <property type="match status" value="1"/>
</dbReference>
<dbReference type="EMBL" id="JABBGJ010000134">
    <property type="protein sequence ID" value="NMM04627.1"/>
    <property type="molecule type" value="Genomic_DNA"/>
</dbReference>
<evidence type="ECO:0000256" key="1">
    <source>
        <dbReference type="SAM" id="MobiDB-lite"/>
    </source>
</evidence>
<dbReference type="InterPro" id="IPR036397">
    <property type="entry name" value="RNaseH_sf"/>
</dbReference>
<gene>
    <name evidence="3" type="ORF">HHL24_43265</name>
</gene>
<dbReference type="Gene3D" id="3.30.420.10">
    <property type="entry name" value="Ribonuclease H-like superfamily/Ribonuclease H"/>
    <property type="match status" value="1"/>
</dbReference>
<dbReference type="InterPro" id="IPR009057">
    <property type="entry name" value="Homeodomain-like_sf"/>
</dbReference>
<evidence type="ECO:0000313" key="4">
    <source>
        <dbReference type="Proteomes" id="UP000544134"/>
    </source>
</evidence>
<dbReference type="Proteomes" id="UP000544134">
    <property type="component" value="Unassembled WGS sequence"/>
</dbReference>
<dbReference type="Pfam" id="PF13518">
    <property type="entry name" value="HTH_28"/>
    <property type="match status" value="1"/>
</dbReference>
<dbReference type="NCBIfam" id="NF033516">
    <property type="entry name" value="transpos_IS3"/>
    <property type="match status" value="1"/>
</dbReference>
<feature type="region of interest" description="Disordered" evidence="1">
    <location>
        <begin position="107"/>
        <end position="136"/>
    </location>
</feature>
<evidence type="ECO:0000259" key="2">
    <source>
        <dbReference type="PROSITE" id="PS50994"/>
    </source>
</evidence>
<dbReference type="InterPro" id="IPR001584">
    <property type="entry name" value="Integrase_cat-core"/>
</dbReference>
<dbReference type="SUPFAM" id="SSF53098">
    <property type="entry name" value="Ribonuclease H-like"/>
    <property type="match status" value="1"/>
</dbReference>
<dbReference type="AlphaFoldDB" id="A0A848J0F4"/>
<dbReference type="InterPro" id="IPR025948">
    <property type="entry name" value="HTH-like_dom"/>
</dbReference>
<dbReference type="InterPro" id="IPR048020">
    <property type="entry name" value="Transpos_IS3"/>
</dbReference>
<proteinExistence type="predicted"/>
<dbReference type="SUPFAM" id="SSF46689">
    <property type="entry name" value="Homeodomain-like"/>
    <property type="match status" value="2"/>
</dbReference>
<dbReference type="Pfam" id="PF00665">
    <property type="entry name" value="rve"/>
    <property type="match status" value="1"/>
</dbReference>
<organism evidence="3 4">
    <name type="scientific">Paraburkholderia polaris</name>
    <dbReference type="NCBI Taxonomy" id="2728848"/>
    <lineage>
        <taxon>Bacteria</taxon>
        <taxon>Pseudomonadati</taxon>
        <taxon>Pseudomonadota</taxon>
        <taxon>Betaproteobacteria</taxon>
        <taxon>Burkholderiales</taxon>
        <taxon>Burkholderiaceae</taxon>
        <taxon>Paraburkholderia</taxon>
    </lineage>
</organism>
<dbReference type="RefSeq" id="WP_169491340.1">
    <property type="nucleotide sequence ID" value="NZ_JABBGJ010000134.1"/>
</dbReference>
<dbReference type="GO" id="GO:0003676">
    <property type="term" value="F:nucleic acid binding"/>
    <property type="evidence" value="ECO:0007669"/>
    <property type="project" value="InterPro"/>
</dbReference>
<comment type="caution">
    <text evidence="3">The sequence shown here is derived from an EMBL/GenBank/DDBJ whole genome shotgun (WGS) entry which is preliminary data.</text>
</comment>
<accession>A0A848J0F4</accession>
<dbReference type="InterPro" id="IPR012337">
    <property type="entry name" value="RNaseH-like_sf"/>
</dbReference>
<dbReference type="Pfam" id="PF13333">
    <property type="entry name" value="rve_2"/>
    <property type="match status" value="1"/>
</dbReference>
<dbReference type="InterPro" id="IPR036388">
    <property type="entry name" value="WH-like_DNA-bd_sf"/>
</dbReference>
<dbReference type="InterPro" id="IPR050900">
    <property type="entry name" value="Transposase_IS3/IS150/IS904"/>
</dbReference>
<sequence length="453" mass="52516">MSRYSARFKQSVVEDYLSGRGGGGREVARRHCIDHGTVRKWVAAWRLHGKDAFRKKYSHYDARFKLKVLRFMQTQALSCRQTAAVFDIRNPASVGLWKRQYDSGGIQALQPRSRPSTVKQPKSPPPPDVSRPDEARTKEELLEELNYLRMENAYLKKLDALIRSESHSAAQKAQVVAGLRHQFPVKGLLKMAGLARSTFYYQCKASQVVDKHAQLKAHIRSVFEQHKGRYGYRRITSVIRRMGSTVNHKTVQSLMQRMQLKCLVRPKKYRAFRGTVGRIAPNVLQRQFDADAPNQKWVTDITEFRVGDQKLYLSPVMDLYNNEIVSYEMATRPVFTMVARMLKKAMKRLGPDERPVVHSDQGWHYQMRAYQALLSERNLPQSMSRKGNCHDNATMESFFGTLKSEFFYLNRFESVEALQAGIKKYIHYYNHDRIKMKLNGLSPVMYRTQPSRP</sequence>
<dbReference type="PANTHER" id="PTHR46889">
    <property type="entry name" value="TRANSPOSASE INSF FOR INSERTION SEQUENCE IS3B-RELATED"/>
    <property type="match status" value="1"/>
</dbReference>
<dbReference type="InterPro" id="IPR055247">
    <property type="entry name" value="InsJ-like_HTH"/>
</dbReference>